<dbReference type="Gene3D" id="3.40.50.720">
    <property type="entry name" value="NAD(P)-binding Rossmann-like Domain"/>
    <property type="match status" value="1"/>
</dbReference>
<evidence type="ECO:0000256" key="1">
    <source>
        <dbReference type="ARBA" id="ARBA00023002"/>
    </source>
</evidence>
<dbReference type="Proteomes" id="UP001497497">
    <property type="component" value="Unassembled WGS sequence"/>
</dbReference>
<dbReference type="AlphaFoldDB" id="A0AAV2HQ94"/>
<dbReference type="GO" id="GO:0016491">
    <property type="term" value="F:oxidoreductase activity"/>
    <property type="evidence" value="ECO:0007669"/>
    <property type="project" value="UniProtKB-KW"/>
</dbReference>
<reference evidence="2 3" key="1">
    <citation type="submission" date="2024-04" db="EMBL/GenBank/DDBJ databases">
        <authorList>
            <consortium name="Genoscope - CEA"/>
            <person name="William W."/>
        </authorList>
    </citation>
    <scope>NUCLEOTIDE SEQUENCE [LARGE SCALE GENOMIC DNA]</scope>
</reference>
<accession>A0AAV2HQ94</accession>
<evidence type="ECO:0000313" key="3">
    <source>
        <dbReference type="Proteomes" id="UP001497497"/>
    </source>
</evidence>
<protein>
    <submittedName>
        <fullName evidence="2">Uncharacterized protein</fullName>
    </submittedName>
</protein>
<gene>
    <name evidence="2" type="ORF">GSLYS_00009638001</name>
</gene>
<dbReference type="EMBL" id="CAXITT010000208">
    <property type="protein sequence ID" value="CAL1535678.1"/>
    <property type="molecule type" value="Genomic_DNA"/>
</dbReference>
<dbReference type="SUPFAM" id="SSF51735">
    <property type="entry name" value="NAD(P)-binding Rossmann-fold domains"/>
    <property type="match status" value="1"/>
</dbReference>
<sequence length="116" mass="12900">MKDYFCFLGVSGTDVTVNSLHPGIIETDLWQHFHTIITPIGVLAGIALFKMFGKTPLQGAQTTIYAAVEPSLQSVTNKYFSDCREVTPSQQTFDETAAKRLWDISERITQDGINQS</sequence>
<dbReference type="InterPro" id="IPR036291">
    <property type="entry name" value="NAD(P)-bd_dom_sf"/>
</dbReference>
<dbReference type="PANTHER" id="PTHR43157">
    <property type="entry name" value="PHOSPHATIDYLINOSITOL-GLYCAN BIOSYNTHESIS CLASS F PROTEIN-RELATED"/>
    <property type="match status" value="1"/>
</dbReference>
<comment type="caution">
    <text evidence="2">The sequence shown here is derived from an EMBL/GenBank/DDBJ whole genome shotgun (WGS) entry which is preliminary data.</text>
</comment>
<proteinExistence type="predicted"/>
<evidence type="ECO:0000313" key="2">
    <source>
        <dbReference type="EMBL" id="CAL1535678.1"/>
    </source>
</evidence>
<dbReference type="PANTHER" id="PTHR43157:SF31">
    <property type="entry name" value="PHOSPHATIDYLINOSITOL-GLYCAN BIOSYNTHESIS CLASS F PROTEIN"/>
    <property type="match status" value="1"/>
</dbReference>
<organism evidence="2 3">
    <name type="scientific">Lymnaea stagnalis</name>
    <name type="common">Great pond snail</name>
    <name type="synonym">Helix stagnalis</name>
    <dbReference type="NCBI Taxonomy" id="6523"/>
    <lineage>
        <taxon>Eukaryota</taxon>
        <taxon>Metazoa</taxon>
        <taxon>Spiralia</taxon>
        <taxon>Lophotrochozoa</taxon>
        <taxon>Mollusca</taxon>
        <taxon>Gastropoda</taxon>
        <taxon>Heterobranchia</taxon>
        <taxon>Euthyneura</taxon>
        <taxon>Panpulmonata</taxon>
        <taxon>Hygrophila</taxon>
        <taxon>Lymnaeoidea</taxon>
        <taxon>Lymnaeidae</taxon>
        <taxon>Lymnaea</taxon>
    </lineage>
</organism>
<keyword evidence="3" id="KW-1185">Reference proteome</keyword>
<name>A0AAV2HQ94_LYMST</name>
<keyword evidence="1" id="KW-0560">Oxidoreductase</keyword>